<protein>
    <submittedName>
        <fullName evidence="7">DuF1740 family protein</fullName>
    </submittedName>
</protein>
<evidence type="ECO:0000313" key="8">
    <source>
        <dbReference type="Proteomes" id="UP000015464"/>
    </source>
</evidence>
<name>S9VXF2_SCHCR</name>
<dbReference type="SMART" id="SM00386">
    <property type="entry name" value="HAT"/>
    <property type="match status" value="2"/>
</dbReference>
<reference evidence="7 8" key="1">
    <citation type="journal article" date="2011" name="Science">
        <title>Comparative functional genomics of the fission yeasts.</title>
        <authorList>
            <person name="Rhind N."/>
            <person name="Chen Z."/>
            <person name="Yassour M."/>
            <person name="Thompson D.A."/>
            <person name="Haas B.J."/>
            <person name="Habib N."/>
            <person name="Wapinski I."/>
            <person name="Roy S."/>
            <person name="Lin M.F."/>
            <person name="Heiman D.I."/>
            <person name="Young S.K."/>
            <person name="Furuya K."/>
            <person name="Guo Y."/>
            <person name="Pidoux A."/>
            <person name="Chen H.M."/>
            <person name="Robbertse B."/>
            <person name="Goldberg J.M."/>
            <person name="Aoki K."/>
            <person name="Bayne E.H."/>
            <person name="Berlin A.M."/>
            <person name="Desjardins C.A."/>
            <person name="Dobbs E."/>
            <person name="Dukaj L."/>
            <person name="Fan L."/>
            <person name="FitzGerald M.G."/>
            <person name="French C."/>
            <person name="Gujja S."/>
            <person name="Hansen K."/>
            <person name="Keifenheim D."/>
            <person name="Levin J.Z."/>
            <person name="Mosher R.A."/>
            <person name="Mueller C.A."/>
            <person name="Pfiffner J."/>
            <person name="Priest M."/>
            <person name="Russ C."/>
            <person name="Smialowska A."/>
            <person name="Swoboda P."/>
            <person name="Sykes S.M."/>
            <person name="Vaughn M."/>
            <person name="Vengrova S."/>
            <person name="Yoder R."/>
            <person name="Zeng Q."/>
            <person name="Allshire R."/>
            <person name="Baulcombe D."/>
            <person name="Birren B.W."/>
            <person name="Brown W."/>
            <person name="Ekwall K."/>
            <person name="Kellis M."/>
            <person name="Leatherwood J."/>
            <person name="Levin H."/>
            <person name="Margalit H."/>
            <person name="Martienssen R."/>
            <person name="Nieduszynski C.A."/>
            <person name="Spatafora J.W."/>
            <person name="Friedman N."/>
            <person name="Dalgaard J.Z."/>
            <person name="Baumann P."/>
            <person name="Niki H."/>
            <person name="Regev A."/>
            <person name="Nusbaum C."/>
        </authorList>
    </citation>
    <scope>NUCLEOTIDE SEQUENCE [LARGE SCALE GENOMIC DNA]</scope>
    <source>
        <strain evidence="8">OY26 / ATCC MYA-4695 / CBS 11777 / NBRC 106824 / NRRL Y48691</strain>
    </source>
</reference>
<dbReference type="EMBL" id="KE546992">
    <property type="protein sequence ID" value="EPY50680.1"/>
    <property type="molecule type" value="Genomic_DNA"/>
</dbReference>
<evidence type="ECO:0000256" key="1">
    <source>
        <dbReference type="ARBA" id="ARBA00004123"/>
    </source>
</evidence>
<keyword evidence="3" id="KW-0677">Repeat</keyword>
<evidence type="ECO:0000256" key="4">
    <source>
        <dbReference type="ARBA" id="ARBA00023242"/>
    </source>
</evidence>
<evidence type="ECO:0000256" key="5">
    <source>
        <dbReference type="SAM" id="Coils"/>
    </source>
</evidence>
<dbReference type="AlphaFoldDB" id="S9VXF2"/>
<dbReference type="GO" id="GO:0031048">
    <property type="term" value="P:regulatory ncRNA-mediated heterochromatin formation"/>
    <property type="evidence" value="ECO:0007669"/>
    <property type="project" value="TreeGrafter"/>
</dbReference>
<feature type="region of interest" description="Disordered" evidence="6">
    <location>
        <begin position="1"/>
        <end position="32"/>
    </location>
</feature>
<evidence type="ECO:0000313" key="7">
    <source>
        <dbReference type="EMBL" id="EPY50680.1"/>
    </source>
</evidence>
<evidence type="ECO:0000256" key="2">
    <source>
        <dbReference type="ARBA" id="ARBA00009265"/>
    </source>
</evidence>
<proteinExistence type="inferred from homology"/>
<dbReference type="GO" id="GO:0006396">
    <property type="term" value="P:RNA processing"/>
    <property type="evidence" value="ECO:0007669"/>
    <property type="project" value="InterPro"/>
</dbReference>
<comment type="similarity">
    <text evidence="2">Belongs to the NRDE2 family.</text>
</comment>
<dbReference type="OrthoDB" id="297219at2759"/>
<dbReference type="PANTHER" id="PTHR13471:SF0">
    <property type="entry name" value="NUCLEAR EXOSOME REGULATOR NRDE2"/>
    <property type="match status" value="1"/>
</dbReference>
<dbReference type="GO" id="GO:0071013">
    <property type="term" value="C:catalytic step 2 spliceosome"/>
    <property type="evidence" value="ECO:0007669"/>
    <property type="project" value="TreeGrafter"/>
</dbReference>
<dbReference type="GeneID" id="25035110"/>
<accession>S9VXF2</accession>
<feature type="compositionally biased region" description="Basic residues" evidence="6">
    <location>
        <begin position="17"/>
        <end position="29"/>
    </location>
</feature>
<dbReference type="STRING" id="653667.S9VXF2"/>
<evidence type="ECO:0000256" key="6">
    <source>
        <dbReference type="SAM" id="MobiDB-lite"/>
    </source>
</evidence>
<dbReference type="Pfam" id="PF08424">
    <property type="entry name" value="NRDE-2"/>
    <property type="match status" value="1"/>
</dbReference>
<dbReference type="HOGENOM" id="CLU_312419_0_0_1"/>
<keyword evidence="4" id="KW-0539">Nucleus</keyword>
<keyword evidence="5" id="KW-0175">Coiled coil</keyword>
<dbReference type="PANTHER" id="PTHR13471">
    <property type="entry name" value="TETRATRICOPEPTIDE-LIKE HELICAL"/>
    <property type="match status" value="1"/>
</dbReference>
<sequence length="991" mass="116484">MLPRKDVPVPKFGSFKPIKREKDKHREKRGRGYNEREINHSKYETTLPLTDREQQLYNVKYDTKGDRKVFFYGGIHKYSIPKYTRKSNVIIGSHPEKEIVHKRSQGIYLKDISRVPSTRVKERTVNASSSLNTFSNVKDYQPFPESFANVTDDESTLQPTSENVKVIQTEIVKVRRDLEKDGLNPTLWLRLCSLQKDLLLQEYARPNMSIREERSLQHSLRDIQISILEKAIFSIDFSSIDVEQLVLEYFKLGSLEWDSKTTQNHWERLLSRYGLSENLWILYINYLISNVHSFSVDSCLQIFSECLAIINNKVDELSKKDESLECEIQQLEKTAIYVLLRVCFFARDSGYFELAYAITQVNMEINYFLPSRLNNKDLDYIKLELSKFWDSDTPKFGEPGALGWSNSSSVSSTFNQGCDESQSPITIYDSFLQWTENEKRFQEQKAWREAKPARKLNGKDDPFRNVIFEDVKDFICRFFTPKALLDLKYCFLNIYGIPILPPGANNDHFFVSDPWFSSSLDIEISLVEHFEKDPKNVNYFVSSSKVLSPGFLDIYFPCSTDLPDYFLMVLKGFSEIEIRRLITVLHQIFIKVDDEYFAGLYITVLQKLCQLDFEEQEYEKFSSTIKEILKKYENSIFVWNCFAQTEFMNGKLSLCEKIYKTAYLMHSSKFTDLENVWLHKNWAMQKVFSNDENGFWNVLLHLFHADQSCMSTSDKTGLTEQATMLFEEEQDKKKVVNVSFIYLMLSFFTEMEPIHYTIEKCVLKLESLDVVTKEDLEYFFTVGLAIALHYAKDHKIFSVLKMRPILEKAVELFPNNIILWQIFSWFESKHQLQFRVKIKALELIQIYQEKAIYPSYVFIMEEAKMSLTRMKDALDRVFLIRGLDFILSFWKIYLHTAFSNSDSSEMDCILGIRKAISHCPFRKDLYMYIFTLLQTREVLDEAKVFYLMMIEKGFRIHNEVASTLLESTVMKHYLQLPQDSRVFLSDRHTND</sequence>
<dbReference type="GO" id="GO:1902369">
    <property type="term" value="P:negative regulation of RNA catabolic process"/>
    <property type="evidence" value="ECO:0007669"/>
    <property type="project" value="TreeGrafter"/>
</dbReference>
<keyword evidence="8" id="KW-1185">Reference proteome</keyword>
<feature type="coiled-coil region" evidence="5">
    <location>
        <begin position="307"/>
        <end position="334"/>
    </location>
</feature>
<gene>
    <name evidence="7" type="ORF">SPOG_00778</name>
</gene>
<dbReference type="Proteomes" id="UP000015464">
    <property type="component" value="Unassembled WGS sequence"/>
</dbReference>
<evidence type="ECO:0000256" key="3">
    <source>
        <dbReference type="ARBA" id="ARBA00022737"/>
    </source>
</evidence>
<organism evidence="7 8">
    <name type="scientific">Schizosaccharomyces cryophilus (strain OY26 / ATCC MYA-4695 / CBS 11777 / NBRC 106824 / NRRL Y48691)</name>
    <name type="common">Fission yeast</name>
    <dbReference type="NCBI Taxonomy" id="653667"/>
    <lineage>
        <taxon>Eukaryota</taxon>
        <taxon>Fungi</taxon>
        <taxon>Dikarya</taxon>
        <taxon>Ascomycota</taxon>
        <taxon>Taphrinomycotina</taxon>
        <taxon>Schizosaccharomycetes</taxon>
        <taxon>Schizosaccharomycetales</taxon>
        <taxon>Schizosaccharomycetaceae</taxon>
        <taxon>Schizosaccharomyces</taxon>
    </lineage>
</organism>
<dbReference type="InterPro" id="IPR003107">
    <property type="entry name" value="HAT"/>
</dbReference>
<dbReference type="RefSeq" id="XP_013024409.1">
    <property type="nucleotide sequence ID" value="XM_013168955.1"/>
</dbReference>
<comment type="subcellular location">
    <subcellularLocation>
        <location evidence="1">Nucleus</location>
    </subcellularLocation>
</comment>
<dbReference type="eggNOG" id="KOG1972">
    <property type="taxonomic scope" value="Eukaryota"/>
</dbReference>
<dbReference type="OMA" id="QEYARPN"/>
<dbReference type="InterPro" id="IPR013633">
    <property type="entry name" value="NRDE-2"/>
</dbReference>